<dbReference type="Pfam" id="PF03789">
    <property type="entry name" value="ELK"/>
    <property type="match status" value="1"/>
</dbReference>
<evidence type="ECO:0000256" key="2">
    <source>
        <dbReference type="ARBA" id="ARBA00023125"/>
    </source>
</evidence>
<dbReference type="GO" id="GO:0005634">
    <property type="term" value="C:nucleus"/>
    <property type="evidence" value="ECO:0007669"/>
    <property type="project" value="UniProtKB-SubCell"/>
</dbReference>
<dbReference type="SUPFAM" id="SSF46689">
    <property type="entry name" value="Homeodomain-like"/>
    <property type="match status" value="1"/>
</dbReference>
<dbReference type="PROSITE" id="PS00027">
    <property type="entry name" value="HOMEOBOX_1"/>
    <property type="match status" value="1"/>
</dbReference>
<dbReference type="InterPro" id="IPR005539">
    <property type="entry name" value="ELK_dom"/>
</dbReference>
<dbReference type="GO" id="GO:0000981">
    <property type="term" value="F:DNA-binding transcription factor activity, RNA polymerase II-specific"/>
    <property type="evidence" value="ECO:0007669"/>
    <property type="project" value="InterPro"/>
</dbReference>
<evidence type="ECO:0000259" key="9">
    <source>
        <dbReference type="PROSITE" id="PS51213"/>
    </source>
</evidence>
<dbReference type="GO" id="GO:0003677">
    <property type="term" value="F:DNA binding"/>
    <property type="evidence" value="ECO:0007669"/>
    <property type="project" value="UniProtKB-UniRule"/>
</dbReference>
<evidence type="ECO:0000313" key="10">
    <source>
        <dbReference type="EMBL" id="KAK9707376.1"/>
    </source>
</evidence>
<dbReference type="Proteomes" id="UP001443914">
    <property type="component" value="Unassembled WGS sequence"/>
</dbReference>
<reference evidence="10" key="1">
    <citation type="submission" date="2024-03" db="EMBL/GenBank/DDBJ databases">
        <title>WGS assembly of Saponaria officinalis var. Norfolk2.</title>
        <authorList>
            <person name="Jenkins J."/>
            <person name="Shu S."/>
            <person name="Grimwood J."/>
            <person name="Barry K."/>
            <person name="Goodstein D."/>
            <person name="Schmutz J."/>
            <person name="Leebens-Mack J."/>
            <person name="Osbourn A."/>
        </authorList>
    </citation>
    <scope>NUCLEOTIDE SEQUENCE [LARGE SCALE GENOMIC DNA]</scope>
    <source>
        <strain evidence="10">JIC</strain>
    </source>
</reference>
<protein>
    <submittedName>
        <fullName evidence="10">Uncharacterized protein</fullName>
    </submittedName>
</protein>
<dbReference type="InterPro" id="IPR017970">
    <property type="entry name" value="Homeobox_CS"/>
</dbReference>
<organism evidence="10 11">
    <name type="scientific">Saponaria officinalis</name>
    <name type="common">Common soapwort</name>
    <name type="synonym">Lychnis saponaria</name>
    <dbReference type="NCBI Taxonomy" id="3572"/>
    <lineage>
        <taxon>Eukaryota</taxon>
        <taxon>Viridiplantae</taxon>
        <taxon>Streptophyta</taxon>
        <taxon>Embryophyta</taxon>
        <taxon>Tracheophyta</taxon>
        <taxon>Spermatophyta</taxon>
        <taxon>Magnoliopsida</taxon>
        <taxon>eudicotyledons</taxon>
        <taxon>Gunneridae</taxon>
        <taxon>Pentapetalae</taxon>
        <taxon>Caryophyllales</taxon>
        <taxon>Caryophyllaceae</taxon>
        <taxon>Caryophylleae</taxon>
        <taxon>Saponaria</taxon>
    </lineage>
</organism>
<dbReference type="InterPro" id="IPR050224">
    <property type="entry name" value="TALE_homeobox"/>
</dbReference>
<dbReference type="InterPro" id="IPR005540">
    <property type="entry name" value="KNOX1"/>
</dbReference>
<keyword evidence="3 5" id="KW-0371">Homeobox</keyword>
<feature type="DNA-binding region" description="Homeobox; TALE-type" evidence="5">
    <location>
        <begin position="212"/>
        <end position="275"/>
    </location>
</feature>
<evidence type="ECO:0000256" key="1">
    <source>
        <dbReference type="ARBA" id="ARBA00004123"/>
    </source>
</evidence>
<dbReference type="SMART" id="SM00389">
    <property type="entry name" value="HOX"/>
    <property type="match status" value="1"/>
</dbReference>
<evidence type="ECO:0000256" key="7">
    <source>
        <dbReference type="SAM" id="MobiDB-lite"/>
    </source>
</evidence>
<feature type="compositionally biased region" description="Acidic residues" evidence="7">
    <location>
        <begin position="160"/>
        <end position="173"/>
    </location>
</feature>
<evidence type="ECO:0000313" key="11">
    <source>
        <dbReference type="Proteomes" id="UP001443914"/>
    </source>
</evidence>
<evidence type="ECO:0000256" key="4">
    <source>
        <dbReference type="ARBA" id="ARBA00023242"/>
    </source>
</evidence>
<comment type="similarity">
    <text evidence="6">Belongs to the TALE/KNOX homeobox family.</text>
</comment>
<evidence type="ECO:0000256" key="6">
    <source>
        <dbReference type="PROSITE-ProRule" id="PRU00559"/>
    </source>
</evidence>
<keyword evidence="2 5" id="KW-0238">DNA-binding</keyword>
<dbReference type="SMART" id="SM01188">
    <property type="entry name" value="ELK"/>
    <property type="match status" value="1"/>
</dbReference>
<sequence length="294" mass="33970">MDEFSYSKYAQMSPENLIQPSNHEFSMMDSAFRFGSDELTAATVTTKAMIASHPHFPRLLHAYIELLKAGAPPEMRSIMEEIKSNIGMRRQGAGVRSCIGANPELDQFVENYCEILDKYKSDISRPFEEATNFLSNVETELRNLCCPNTMTNSSQNQASLEEDDAVSSDEEYSGGEVDVHDAHPRDEDRDLIKDQLLRRYGSRISGLKLEFCKNKKKSKLSKDAKQLLFEWWNTHYMWPYPTEDDKTRLASMTGLAQSQINNWFINQRKRHWRPMKNMTFDLMDTISELYSAED</sequence>
<evidence type="ECO:0000256" key="5">
    <source>
        <dbReference type="PROSITE-ProRule" id="PRU00108"/>
    </source>
</evidence>
<name>A0AAW1JTR5_SAPOF</name>
<dbReference type="SMART" id="SM01255">
    <property type="entry name" value="KNOX1"/>
    <property type="match status" value="1"/>
</dbReference>
<dbReference type="Gene3D" id="1.10.10.60">
    <property type="entry name" value="Homeodomain-like"/>
    <property type="match status" value="1"/>
</dbReference>
<dbReference type="InterPro" id="IPR008422">
    <property type="entry name" value="KN_HD"/>
</dbReference>
<gene>
    <name evidence="10" type="ORF">RND81_07G193500</name>
</gene>
<feature type="region of interest" description="Disordered" evidence="7">
    <location>
        <begin position="152"/>
        <end position="185"/>
    </location>
</feature>
<dbReference type="Pfam" id="PF05920">
    <property type="entry name" value="Homeobox_KN"/>
    <property type="match status" value="1"/>
</dbReference>
<dbReference type="InterPro" id="IPR001356">
    <property type="entry name" value="HD"/>
</dbReference>
<dbReference type="SMART" id="SM01256">
    <property type="entry name" value="KNOX2"/>
    <property type="match status" value="1"/>
</dbReference>
<evidence type="ECO:0000256" key="3">
    <source>
        <dbReference type="ARBA" id="ARBA00023155"/>
    </source>
</evidence>
<feature type="domain" description="ELK" evidence="9">
    <location>
        <begin position="191"/>
        <end position="211"/>
    </location>
</feature>
<proteinExistence type="inferred from homology"/>
<dbReference type="Pfam" id="PF03790">
    <property type="entry name" value="KNOX1"/>
    <property type="match status" value="1"/>
</dbReference>
<accession>A0AAW1JTR5</accession>
<dbReference type="InterPro" id="IPR005541">
    <property type="entry name" value="KNOX2"/>
</dbReference>
<keyword evidence="4 5" id="KW-0539">Nucleus</keyword>
<evidence type="ECO:0000259" key="8">
    <source>
        <dbReference type="PROSITE" id="PS50071"/>
    </source>
</evidence>
<dbReference type="Pfam" id="PF03791">
    <property type="entry name" value="KNOX2"/>
    <property type="match status" value="1"/>
</dbReference>
<dbReference type="AlphaFoldDB" id="A0AAW1JTR5"/>
<keyword evidence="11" id="KW-1185">Reference proteome</keyword>
<dbReference type="PROSITE" id="PS51213">
    <property type="entry name" value="ELK"/>
    <property type="match status" value="1"/>
</dbReference>
<dbReference type="CDD" id="cd00086">
    <property type="entry name" value="homeodomain"/>
    <property type="match status" value="1"/>
</dbReference>
<comment type="subcellular location">
    <subcellularLocation>
        <location evidence="1 5">Nucleus</location>
    </subcellularLocation>
</comment>
<comment type="caution">
    <text evidence="10">The sequence shown here is derived from an EMBL/GenBank/DDBJ whole genome shotgun (WGS) entry which is preliminary data.</text>
</comment>
<dbReference type="PANTHER" id="PTHR11850">
    <property type="entry name" value="HOMEOBOX PROTEIN TRANSCRIPTION FACTORS"/>
    <property type="match status" value="1"/>
</dbReference>
<dbReference type="EMBL" id="JBDFQZ010000007">
    <property type="protein sequence ID" value="KAK9707376.1"/>
    <property type="molecule type" value="Genomic_DNA"/>
</dbReference>
<dbReference type="InterPro" id="IPR009057">
    <property type="entry name" value="Homeodomain-like_sf"/>
</dbReference>
<feature type="domain" description="Homeobox" evidence="8">
    <location>
        <begin position="211"/>
        <end position="274"/>
    </location>
</feature>
<dbReference type="PROSITE" id="PS50071">
    <property type="entry name" value="HOMEOBOX_2"/>
    <property type="match status" value="1"/>
</dbReference>